<accession>A0ABW4YSJ1</accession>
<reference evidence="11" key="1">
    <citation type="journal article" date="2019" name="Int. J. Syst. Evol. Microbiol.">
        <title>The Global Catalogue of Microorganisms (GCM) 10K type strain sequencing project: providing services to taxonomists for standard genome sequencing and annotation.</title>
        <authorList>
            <consortium name="The Broad Institute Genomics Platform"/>
            <consortium name="The Broad Institute Genome Sequencing Center for Infectious Disease"/>
            <person name="Wu L."/>
            <person name="Ma J."/>
        </authorList>
    </citation>
    <scope>NUCLEOTIDE SEQUENCE [LARGE SCALE GENOMIC DNA]</scope>
    <source>
        <strain evidence="11">CCM 7435</strain>
    </source>
</reference>
<evidence type="ECO:0000256" key="2">
    <source>
        <dbReference type="ARBA" id="ARBA00005992"/>
    </source>
</evidence>
<dbReference type="Gene3D" id="1.10.101.10">
    <property type="entry name" value="PGBD-like superfamily/PGBD"/>
    <property type="match status" value="1"/>
</dbReference>
<dbReference type="EMBL" id="JBHUHD010000001">
    <property type="protein sequence ID" value="MFD2139241.1"/>
    <property type="molecule type" value="Genomic_DNA"/>
</dbReference>
<dbReference type="InterPro" id="IPR005490">
    <property type="entry name" value="LD_TPept_cat_dom"/>
</dbReference>
<dbReference type="PANTHER" id="PTHR41533:SF2">
    <property type="entry name" value="BLR7131 PROTEIN"/>
    <property type="match status" value="1"/>
</dbReference>
<comment type="similarity">
    <text evidence="2">Belongs to the YkuD family.</text>
</comment>
<evidence type="ECO:0000256" key="8">
    <source>
        <dbReference type="SAM" id="MobiDB-lite"/>
    </source>
</evidence>
<name>A0ABW4YSJ1_9HYPH</name>
<gene>
    <name evidence="10" type="ORF">ACFSNC_02390</name>
</gene>
<comment type="pathway">
    <text evidence="1 7">Cell wall biogenesis; peptidoglycan biosynthesis.</text>
</comment>
<evidence type="ECO:0000256" key="4">
    <source>
        <dbReference type="ARBA" id="ARBA00022960"/>
    </source>
</evidence>
<dbReference type="InterPro" id="IPR036366">
    <property type="entry name" value="PGBDSf"/>
</dbReference>
<keyword evidence="3" id="KW-0808">Transferase</keyword>
<evidence type="ECO:0000313" key="10">
    <source>
        <dbReference type="EMBL" id="MFD2139241.1"/>
    </source>
</evidence>
<dbReference type="InterPro" id="IPR045380">
    <property type="entry name" value="LD_TPept_scaffold_dom"/>
</dbReference>
<protein>
    <submittedName>
        <fullName evidence="10">Murein L,D-transpeptidase</fullName>
    </submittedName>
</protein>
<keyword evidence="6 7" id="KW-0961">Cell wall biogenesis/degradation</keyword>
<dbReference type="Pfam" id="PF03734">
    <property type="entry name" value="YkuD"/>
    <property type="match status" value="1"/>
</dbReference>
<feature type="active site" description="Nucleophile" evidence="7">
    <location>
        <position position="599"/>
    </location>
</feature>
<evidence type="ECO:0000256" key="1">
    <source>
        <dbReference type="ARBA" id="ARBA00004752"/>
    </source>
</evidence>
<evidence type="ECO:0000256" key="5">
    <source>
        <dbReference type="ARBA" id="ARBA00022984"/>
    </source>
</evidence>
<evidence type="ECO:0000313" key="11">
    <source>
        <dbReference type="Proteomes" id="UP001597299"/>
    </source>
</evidence>
<evidence type="ECO:0000256" key="3">
    <source>
        <dbReference type="ARBA" id="ARBA00022679"/>
    </source>
</evidence>
<proteinExistence type="inferred from homology"/>
<keyword evidence="11" id="KW-1185">Reference proteome</keyword>
<dbReference type="InterPro" id="IPR052905">
    <property type="entry name" value="LD-transpeptidase_YkuD-like"/>
</dbReference>
<sequence>MMSGRMGGGARSRLAAMARTLLAGAAIWVAFQAPGSLSGGGVALAQERAGASVEQGMRIQSGIRTSGVRAGNGTGDVGRAFDPIAVGMRRTGQGASLLAALNGDPAPFDMNTLRGQPPAVEAVPAAEPPAQPAAAQPATPAATDTAPAVGAGAPAMGAGTPGAAQPAAATPAAATNVSATEPGASSVVAARIGELLAGPQARFGVKPNEREALAAFYAARQYQPVFTAGTAWSSLGTAVQQQVANSWQDGLQPADYEVPALSAHPGEVELAEAELKLASALMLYARHVQSGRFDPKRISANVDPSPTVPDPNAVLAGVSGAADPRAALAAFAPQYDEYRLLKMQLAGLEGERHGVAPPHVPAGPTLRPGDEDPRVPALRARLGLVGTPEDTLYDPDLVEAVRAFQRSAGERPDGAVGPVTLAALNGAGEDRTADIIANMERWRWLPHEVAPTYVIVNIPEYMVRIVVDEQTIHETRVIVGKPENQTPVMTENMQYTVFNPSWNVPPGIMRNEMLPKLRSDPYALARQGIDVVRNGRVIDPGTVDWSRGSQGYSFRQPPGERNALGNMKFMFPNKHSVYLHDTPNRTLFARDQRALSHGCVRVHEPMKFAEVLFSLGLPGEGWNQQRISKLIGGKERYLNLKQRFPVHLAYFTTYVDGEGRLVTRPDLYGTNAATKAILGIGGAAQVADGGNAPRRR</sequence>
<dbReference type="InterPro" id="IPR036365">
    <property type="entry name" value="PGBD-like_sf"/>
</dbReference>
<dbReference type="InterPro" id="IPR002477">
    <property type="entry name" value="Peptidoglycan-bd-like"/>
</dbReference>
<feature type="compositionally biased region" description="Low complexity" evidence="8">
    <location>
        <begin position="132"/>
        <end position="166"/>
    </location>
</feature>
<dbReference type="Proteomes" id="UP001597299">
    <property type="component" value="Unassembled WGS sequence"/>
</dbReference>
<dbReference type="InterPro" id="IPR038063">
    <property type="entry name" value="Transpep_catalytic_dom"/>
</dbReference>
<dbReference type="Gene3D" id="2.40.440.10">
    <property type="entry name" value="L,D-transpeptidase catalytic domain-like"/>
    <property type="match status" value="1"/>
</dbReference>
<feature type="active site" description="Proton donor/acceptor" evidence="7">
    <location>
        <position position="580"/>
    </location>
</feature>
<feature type="domain" description="L,D-TPase catalytic" evidence="9">
    <location>
        <begin position="452"/>
        <end position="630"/>
    </location>
</feature>
<dbReference type="SUPFAM" id="SSF141523">
    <property type="entry name" value="L,D-transpeptidase catalytic domain-like"/>
    <property type="match status" value="1"/>
</dbReference>
<organism evidence="10 11">
    <name type="scientific">Ancylobacter oerskovii</name>
    <dbReference type="NCBI Taxonomy" id="459519"/>
    <lineage>
        <taxon>Bacteria</taxon>
        <taxon>Pseudomonadati</taxon>
        <taxon>Pseudomonadota</taxon>
        <taxon>Alphaproteobacteria</taxon>
        <taxon>Hyphomicrobiales</taxon>
        <taxon>Xanthobacteraceae</taxon>
        <taxon>Ancylobacter</taxon>
    </lineage>
</organism>
<dbReference type="SUPFAM" id="SSF47090">
    <property type="entry name" value="PGBD-like"/>
    <property type="match status" value="1"/>
</dbReference>
<feature type="region of interest" description="Disordered" evidence="8">
    <location>
        <begin position="122"/>
        <end position="166"/>
    </location>
</feature>
<dbReference type="Pfam" id="PF01471">
    <property type="entry name" value="PG_binding_1"/>
    <property type="match status" value="1"/>
</dbReference>
<evidence type="ECO:0000256" key="6">
    <source>
        <dbReference type="ARBA" id="ARBA00023316"/>
    </source>
</evidence>
<evidence type="ECO:0000259" key="9">
    <source>
        <dbReference type="PROSITE" id="PS52029"/>
    </source>
</evidence>
<evidence type="ECO:0000256" key="7">
    <source>
        <dbReference type="PROSITE-ProRule" id="PRU01373"/>
    </source>
</evidence>
<keyword evidence="5 7" id="KW-0573">Peptidoglycan synthesis</keyword>
<comment type="caution">
    <text evidence="10">The sequence shown here is derived from an EMBL/GenBank/DDBJ whole genome shotgun (WGS) entry which is preliminary data.</text>
</comment>
<dbReference type="PANTHER" id="PTHR41533">
    <property type="entry name" value="L,D-TRANSPEPTIDASE HI_1667-RELATED"/>
    <property type="match status" value="1"/>
</dbReference>
<keyword evidence="4 7" id="KW-0133">Cell shape</keyword>
<dbReference type="CDD" id="cd16913">
    <property type="entry name" value="YkuD_like"/>
    <property type="match status" value="1"/>
</dbReference>
<dbReference type="RefSeq" id="WP_246549172.1">
    <property type="nucleotide sequence ID" value="NZ_JAHBGB010000041.1"/>
</dbReference>
<dbReference type="PROSITE" id="PS52029">
    <property type="entry name" value="LD_TPASE"/>
    <property type="match status" value="1"/>
</dbReference>
<dbReference type="Pfam" id="PF20142">
    <property type="entry name" value="Scaffold"/>
    <property type="match status" value="1"/>
</dbReference>